<dbReference type="RefSeq" id="WP_142093540.1">
    <property type="nucleotide sequence ID" value="NZ_BAAAMD010000003.1"/>
</dbReference>
<accession>A0A542ZBH7</accession>
<dbReference type="PANTHER" id="PTHR28055:SF1">
    <property type="entry name" value="ALTERED INHERITANCE OF MITOCHONDRIA PROTEIN 41, MITOCHONDRIAL"/>
    <property type="match status" value="1"/>
</dbReference>
<dbReference type="InterPro" id="IPR019004">
    <property type="entry name" value="YqeY/Aim41"/>
</dbReference>
<name>A0A542ZBH7_9ACTN</name>
<dbReference type="Gene3D" id="1.10.10.410">
    <property type="match status" value="1"/>
</dbReference>
<keyword evidence="2" id="KW-1185">Reference proteome</keyword>
<dbReference type="PANTHER" id="PTHR28055">
    <property type="entry name" value="ALTERED INHERITANCE OF MITOCHONDRIA PROTEIN 41, MITOCHONDRIAL"/>
    <property type="match status" value="1"/>
</dbReference>
<dbReference type="Pfam" id="PF09424">
    <property type="entry name" value="YqeY"/>
    <property type="match status" value="1"/>
</dbReference>
<dbReference type="InterPro" id="IPR003789">
    <property type="entry name" value="Asn/Gln_tRNA_amidoTrase-B-like"/>
</dbReference>
<dbReference type="EMBL" id="VFOR01000002">
    <property type="protein sequence ID" value="TQL57688.1"/>
    <property type="molecule type" value="Genomic_DNA"/>
</dbReference>
<dbReference type="SUPFAM" id="SSF89095">
    <property type="entry name" value="GatB/YqeY motif"/>
    <property type="match status" value="1"/>
</dbReference>
<sequence>MAELKDQLRTDMTAAMKAKDRHTVTVLRSVMAAFSAEEVSGDASHELTAEQELAVLRKQARQRRDSAESYGDAGRQDLADAEIAEAEVLEAYLPQPLSSEELTALVDAEIAALGEEPTMKHMGALVKAVNAKAEGRADGKAVADAVRSRIA</sequence>
<evidence type="ECO:0000313" key="2">
    <source>
        <dbReference type="Proteomes" id="UP000316196"/>
    </source>
</evidence>
<evidence type="ECO:0008006" key="3">
    <source>
        <dbReference type="Google" id="ProtNLM"/>
    </source>
</evidence>
<proteinExistence type="predicted"/>
<dbReference type="OrthoDB" id="5244551at2"/>
<protein>
    <recommendedName>
        <fullName evidence="3">GatB/YqeY domain-containing protein</fullName>
    </recommendedName>
</protein>
<evidence type="ECO:0000313" key="1">
    <source>
        <dbReference type="EMBL" id="TQL57688.1"/>
    </source>
</evidence>
<comment type="caution">
    <text evidence="1">The sequence shown here is derived from an EMBL/GenBank/DDBJ whole genome shotgun (WGS) entry which is preliminary data.</text>
</comment>
<dbReference type="GO" id="GO:0016884">
    <property type="term" value="F:carbon-nitrogen ligase activity, with glutamine as amido-N-donor"/>
    <property type="evidence" value="ECO:0007669"/>
    <property type="project" value="InterPro"/>
</dbReference>
<gene>
    <name evidence="1" type="ORF">FB460_1527</name>
</gene>
<reference evidence="1 2" key="1">
    <citation type="submission" date="2019-06" db="EMBL/GenBank/DDBJ databases">
        <title>Sequencing the genomes of 1000 actinobacteria strains.</title>
        <authorList>
            <person name="Klenk H.-P."/>
        </authorList>
    </citation>
    <scope>NUCLEOTIDE SEQUENCE [LARGE SCALE GENOMIC DNA]</scope>
    <source>
        <strain evidence="1 2">DSM 8251</strain>
    </source>
</reference>
<dbReference type="Gene3D" id="1.10.1510.10">
    <property type="entry name" value="Uncharacterised protein YqeY/AIM41 PF09424, N-terminal domain"/>
    <property type="match status" value="1"/>
</dbReference>
<dbReference type="AlphaFoldDB" id="A0A542ZBH7"/>
<dbReference type="Proteomes" id="UP000316196">
    <property type="component" value="Unassembled WGS sequence"/>
</dbReference>
<organism evidence="1 2">
    <name type="scientific">Propioniferax innocua</name>
    <dbReference type="NCBI Taxonomy" id="1753"/>
    <lineage>
        <taxon>Bacteria</taxon>
        <taxon>Bacillati</taxon>
        <taxon>Actinomycetota</taxon>
        <taxon>Actinomycetes</taxon>
        <taxon>Propionibacteriales</taxon>
        <taxon>Propionibacteriaceae</taxon>
        <taxon>Propioniferax</taxon>
    </lineage>
</organism>
<dbReference type="InterPro" id="IPR042184">
    <property type="entry name" value="YqeY/Aim41_N"/>
</dbReference>
<dbReference type="InterPro" id="IPR023168">
    <property type="entry name" value="GatB_Yqey_C_2"/>
</dbReference>